<evidence type="ECO:0000256" key="7">
    <source>
        <dbReference type="ARBA" id="ARBA00041190"/>
    </source>
</evidence>
<dbReference type="STRING" id="104421.E1ZYW1"/>
<keyword evidence="2" id="KW-0479">Metal-binding</keyword>
<dbReference type="SMART" id="SM00343">
    <property type="entry name" value="ZnF_C2HC"/>
    <property type="match status" value="4"/>
</dbReference>
<feature type="region of interest" description="Disordered" evidence="10">
    <location>
        <begin position="221"/>
        <end position="264"/>
    </location>
</feature>
<dbReference type="GO" id="GO:0031499">
    <property type="term" value="C:TRAMP complex"/>
    <property type="evidence" value="ECO:0007669"/>
    <property type="project" value="TreeGrafter"/>
</dbReference>
<reference evidence="12 13" key="1">
    <citation type="journal article" date="2010" name="Science">
        <title>Genomic comparison of the ants Camponotus floridanus and Harpegnathos saltator.</title>
        <authorList>
            <person name="Bonasio R."/>
            <person name="Zhang G."/>
            <person name="Ye C."/>
            <person name="Mutti N.S."/>
            <person name="Fang X."/>
            <person name="Qin N."/>
            <person name="Donahue G."/>
            <person name="Yang P."/>
            <person name="Li Q."/>
            <person name="Li C."/>
            <person name="Zhang P."/>
            <person name="Huang Z."/>
            <person name="Berger S.L."/>
            <person name="Reinberg D."/>
            <person name="Wang J."/>
            <person name="Liebig J."/>
        </authorList>
    </citation>
    <scope>NUCLEOTIDE SEQUENCE [LARGE SCALE GENOMIC DNA]</scope>
    <source>
        <strain evidence="13">C129</strain>
    </source>
</reference>
<evidence type="ECO:0000256" key="2">
    <source>
        <dbReference type="ARBA" id="ARBA00022723"/>
    </source>
</evidence>
<keyword evidence="3" id="KW-0677">Repeat</keyword>
<evidence type="ECO:0000256" key="1">
    <source>
        <dbReference type="ARBA" id="ARBA00004123"/>
    </source>
</evidence>
<dbReference type="Proteomes" id="UP000000311">
    <property type="component" value="Unassembled WGS sequence"/>
</dbReference>
<dbReference type="InParanoid" id="E1ZYW1"/>
<keyword evidence="6" id="KW-0539">Nucleus</keyword>
<organism evidence="13">
    <name type="scientific">Camponotus floridanus</name>
    <name type="common">Florida carpenter ant</name>
    <dbReference type="NCBI Taxonomy" id="104421"/>
    <lineage>
        <taxon>Eukaryota</taxon>
        <taxon>Metazoa</taxon>
        <taxon>Ecdysozoa</taxon>
        <taxon>Arthropoda</taxon>
        <taxon>Hexapoda</taxon>
        <taxon>Insecta</taxon>
        <taxon>Pterygota</taxon>
        <taxon>Neoptera</taxon>
        <taxon>Endopterygota</taxon>
        <taxon>Hymenoptera</taxon>
        <taxon>Apocrita</taxon>
        <taxon>Aculeata</taxon>
        <taxon>Formicoidea</taxon>
        <taxon>Formicidae</taxon>
        <taxon>Formicinae</taxon>
        <taxon>Camponotus</taxon>
    </lineage>
</organism>
<feature type="domain" description="CCHC-type" evidence="11">
    <location>
        <begin position="564"/>
        <end position="579"/>
    </location>
</feature>
<feature type="region of interest" description="Disordered" evidence="10">
    <location>
        <begin position="60"/>
        <end position="103"/>
    </location>
</feature>
<evidence type="ECO:0000256" key="8">
    <source>
        <dbReference type="ARBA" id="ARBA00043023"/>
    </source>
</evidence>
<dbReference type="GO" id="GO:0071035">
    <property type="term" value="P:nuclear polyadenylation-dependent rRNA catabolic process"/>
    <property type="evidence" value="ECO:0007669"/>
    <property type="project" value="TreeGrafter"/>
</dbReference>
<dbReference type="PANTHER" id="PTHR46543">
    <property type="entry name" value="ZINC FINGER CCHC DOMAIN-CONTAINING PROTEIN 7"/>
    <property type="match status" value="1"/>
</dbReference>
<feature type="region of interest" description="Disordered" evidence="10">
    <location>
        <begin position="346"/>
        <end position="384"/>
    </location>
</feature>
<evidence type="ECO:0000256" key="10">
    <source>
        <dbReference type="SAM" id="MobiDB-lite"/>
    </source>
</evidence>
<protein>
    <recommendedName>
        <fullName evidence="7">Zinc finger CCHC domain-containing protein 7</fullName>
    </recommendedName>
    <alternativeName>
        <fullName evidence="8">TRAMP-like complex RNA-binding factor ZCCHC7</fullName>
    </alternativeName>
</protein>
<comment type="subcellular location">
    <subcellularLocation>
        <location evidence="1">Nucleus</location>
    </subcellularLocation>
</comment>
<dbReference type="InterPro" id="IPR001878">
    <property type="entry name" value="Znf_CCHC"/>
</dbReference>
<feature type="domain" description="CCHC-type" evidence="11">
    <location>
        <begin position="541"/>
        <end position="556"/>
    </location>
</feature>
<dbReference type="GO" id="GO:0071031">
    <property type="term" value="P:nuclear mRNA surveillance of mRNA 3'-end processing"/>
    <property type="evidence" value="ECO:0007669"/>
    <property type="project" value="TreeGrafter"/>
</dbReference>
<evidence type="ECO:0000256" key="5">
    <source>
        <dbReference type="ARBA" id="ARBA00022833"/>
    </source>
</evidence>
<evidence type="ECO:0000256" key="6">
    <source>
        <dbReference type="ARBA" id="ARBA00023242"/>
    </source>
</evidence>
<accession>E1ZYW1</accession>
<dbReference type="InterPro" id="IPR036875">
    <property type="entry name" value="Znf_CCHC_sf"/>
</dbReference>
<feature type="region of interest" description="Disordered" evidence="10">
    <location>
        <begin position="1221"/>
        <end position="1246"/>
    </location>
</feature>
<dbReference type="OMA" id="EYRWSQH"/>
<feature type="compositionally biased region" description="Basic and acidic residues" evidence="10">
    <location>
        <begin position="442"/>
        <end position="453"/>
    </location>
</feature>
<dbReference type="GO" id="GO:0071037">
    <property type="term" value="P:nuclear polyadenylation-dependent snRNA catabolic process"/>
    <property type="evidence" value="ECO:0007669"/>
    <property type="project" value="TreeGrafter"/>
</dbReference>
<dbReference type="GO" id="GO:0003723">
    <property type="term" value="F:RNA binding"/>
    <property type="evidence" value="ECO:0007669"/>
    <property type="project" value="TreeGrafter"/>
</dbReference>
<dbReference type="EMBL" id="GL435242">
    <property type="protein sequence ID" value="EFN73651.1"/>
    <property type="molecule type" value="Genomic_DNA"/>
</dbReference>
<feature type="region of interest" description="Disordered" evidence="10">
    <location>
        <begin position="284"/>
        <end position="320"/>
    </location>
</feature>
<dbReference type="OrthoDB" id="7608935at2759"/>
<dbReference type="Gene3D" id="4.10.60.10">
    <property type="entry name" value="Zinc finger, CCHC-type"/>
    <property type="match status" value="2"/>
</dbReference>
<dbReference type="GO" id="GO:0008270">
    <property type="term" value="F:zinc ion binding"/>
    <property type="evidence" value="ECO:0007669"/>
    <property type="project" value="UniProtKB-KW"/>
</dbReference>
<evidence type="ECO:0000313" key="12">
    <source>
        <dbReference type="EMBL" id="EFN73651.1"/>
    </source>
</evidence>
<proteinExistence type="predicted"/>
<sequence>MSENISEEENSLFRDYKSENFDDNDLQSRLYAEIYYESNIEGEPKTSDSRIQFANMVAELNSEPEGMQQKEDKQSLEFEASRDKSSKAKKTLKEHCNQNTSLSNEGSVIEPLMSNDMLQSQNSTNDPRSVEIQTDKLSDREINPIIHEYDNNDNPGNLSVEKGKKCNESVAKKHKSFNHTKNKHQENSLNDYTASSNDTIHSKYNVVLKCMKKEVALNKSLKNDEQTSDSSDSEESIFEVPIPPKPKPPLINLQDSDEEKNDTNSRMNNLISEKIPTMKYKITDTRVSSSHQDTSFKNKNTDKSLHNKNTTVNTENTHTHTQEIREDIVLNCTIVQKSAKSINEIKQSSKSAELNKNQEKVSTEDTNQNSTKQLSQNTSKENNANFQQRIFVTPGKYSLKTQQNIEENNTHNRYNLRSKNNTLDAKASCSNSDVAINRKRQHNETEDSKDKRQCINQEYNQDIVQQSSSKERGNEAKNECFKSMPNAMRNYYYNSSRDLENFDVSKLQQGMSKDPRMWMIIDEDLMPSPPSRQRTRFWNVRCSNCHRDGHQRYDCPVPRKIPCCYICGEKGHVESRCPQKICLTCGKQQNTFRKTCEYCRVLYCTMCHSIGHESMECPDLWRRYHQTTDMSSVPQNPDNVMKPPGLLHCCNCTKRGHESSMCKEYRWSQHFQTPAAVTNYIDGPMYMDGPYTMNFSDDFEIDTLSRTTSSRSIPNSPKNIQQITEEHPAVNIDTLSSNAKASETPASQGTLQINLCSSGVEKNLESPSISNILRPEEKQKKHKQNVINEEEFTTILFSFGKFHYKNNKNARIISRNLSLLKSNMSSYGKKTIINSLPKRQVVPDFLRTLSDKGIEFELKTGFTVHQTINLQLIAMNEYVELIYDLLLYWLNLPDEEKSYGVDVTLPMSPTKMFNLLSSRLPQLTKMSFTCYAEHIQGVNDPRGLFNLIKRYKKQLQYWNNGTRKQYLRLRTRMWRVQVKLLMIVNTEPQPNVYISQFHNAMKKLESKKQNLKMEKLDNATYLKLTLLYNHLFVPHTPATLCKTLSRIEKHAEKMTKNTNCARVQELEKDKIYEQENIESYLNVNSSASATPYVSQDINSAENSTINIQQNTTDETLIEKRGVIDVSSIIDEIIDSDDNEIMIIEDSVGENCGTIMSLNTEISNNDKSVLIQTEDKNENQVLTNDLNIECNTSAGKQDVNTKHITRKEKSKQILEKCKQNPKNITRKEKSKQIKLSKQQKIERKKKREENIYQDASFLIKEAHALNLPHIMNAANELERKISNRTLQLKHVCSIKSMIRLEKKYRKKVDLYWKNLNT</sequence>
<evidence type="ECO:0000256" key="3">
    <source>
        <dbReference type="ARBA" id="ARBA00022737"/>
    </source>
</evidence>
<dbReference type="SUPFAM" id="SSF57756">
    <property type="entry name" value="Retrovirus zinc finger-like domains"/>
    <property type="match status" value="1"/>
</dbReference>
<feature type="compositionally biased region" description="Polar residues" evidence="10">
    <location>
        <begin position="364"/>
        <end position="384"/>
    </location>
</feature>
<feature type="compositionally biased region" description="Low complexity" evidence="10">
    <location>
        <begin position="307"/>
        <end position="316"/>
    </location>
</feature>
<feature type="compositionally biased region" description="Basic and acidic residues" evidence="10">
    <location>
        <begin position="294"/>
        <end position="305"/>
    </location>
</feature>
<evidence type="ECO:0000259" key="11">
    <source>
        <dbReference type="PROSITE" id="PS50158"/>
    </source>
</evidence>
<dbReference type="CDD" id="cd20335">
    <property type="entry name" value="BRcat_RBR"/>
    <property type="match status" value="1"/>
</dbReference>
<keyword evidence="5" id="KW-0862">Zinc</keyword>
<feature type="compositionally biased region" description="Polar residues" evidence="10">
    <location>
        <begin position="407"/>
        <end position="434"/>
    </location>
</feature>
<dbReference type="PROSITE" id="PS50158">
    <property type="entry name" value="ZF_CCHC"/>
    <property type="match status" value="2"/>
</dbReference>
<dbReference type="InterPro" id="IPR051644">
    <property type="entry name" value="TRAMP_AT-DNA-binding"/>
</dbReference>
<keyword evidence="13" id="KW-1185">Reference proteome</keyword>
<dbReference type="PANTHER" id="PTHR46543:SF1">
    <property type="entry name" value="ZINC FINGER CCHC DOMAIN-CONTAINING PROTEIN 7"/>
    <property type="match status" value="1"/>
</dbReference>
<name>E1ZYW1_CAMFO</name>
<gene>
    <name evidence="12" type="ORF">EAG_08448</name>
</gene>
<feature type="region of interest" description="Disordered" evidence="10">
    <location>
        <begin position="407"/>
        <end position="453"/>
    </location>
</feature>
<feature type="compositionally biased region" description="Polar residues" evidence="10">
    <location>
        <begin position="346"/>
        <end position="355"/>
    </location>
</feature>
<evidence type="ECO:0000256" key="9">
    <source>
        <dbReference type="PROSITE-ProRule" id="PRU00047"/>
    </source>
</evidence>
<dbReference type="GO" id="GO:0071039">
    <property type="term" value="P:nuclear polyadenylation-dependent CUT catabolic process"/>
    <property type="evidence" value="ECO:0007669"/>
    <property type="project" value="TreeGrafter"/>
</dbReference>
<keyword evidence="4 9" id="KW-0863">Zinc-finger</keyword>
<feature type="compositionally biased region" description="Basic and acidic residues" evidence="10">
    <location>
        <begin position="68"/>
        <end position="96"/>
    </location>
</feature>
<dbReference type="GO" id="GO:0071038">
    <property type="term" value="P:TRAMP-dependent tRNA surveillance pathway"/>
    <property type="evidence" value="ECO:0007669"/>
    <property type="project" value="TreeGrafter"/>
</dbReference>
<evidence type="ECO:0000313" key="13">
    <source>
        <dbReference type="Proteomes" id="UP000000311"/>
    </source>
</evidence>
<dbReference type="GO" id="GO:0071036">
    <property type="term" value="P:nuclear polyadenylation-dependent snoRNA catabolic process"/>
    <property type="evidence" value="ECO:0007669"/>
    <property type="project" value="TreeGrafter"/>
</dbReference>
<evidence type="ECO:0000256" key="4">
    <source>
        <dbReference type="ARBA" id="ARBA00022771"/>
    </source>
</evidence>